<organism evidence="2 3">
    <name type="scientific">Zea mays</name>
    <name type="common">Maize</name>
    <dbReference type="NCBI Taxonomy" id="4577"/>
    <lineage>
        <taxon>Eukaryota</taxon>
        <taxon>Viridiplantae</taxon>
        <taxon>Streptophyta</taxon>
        <taxon>Embryophyta</taxon>
        <taxon>Tracheophyta</taxon>
        <taxon>Spermatophyta</taxon>
        <taxon>Magnoliopsida</taxon>
        <taxon>Liliopsida</taxon>
        <taxon>Poales</taxon>
        <taxon>Poaceae</taxon>
        <taxon>PACMAD clade</taxon>
        <taxon>Panicoideae</taxon>
        <taxon>Andropogonodae</taxon>
        <taxon>Andropogoneae</taxon>
        <taxon>Tripsacinae</taxon>
        <taxon>Zea</taxon>
    </lineage>
</organism>
<proteinExistence type="predicted"/>
<dbReference type="Gramene" id="Zm00001eb179350_T001">
    <property type="protein sequence ID" value="Zm00001eb179350_P001"/>
    <property type="gene ID" value="Zm00001eb179350"/>
</dbReference>
<dbReference type="AlphaFoldDB" id="A0A804NR13"/>
<keyword evidence="3" id="KW-1185">Reference proteome</keyword>
<protein>
    <submittedName>
        <fullName evidence="2">Uncharacterized protein</fullName>
    </submittedName>
</protein>
<dbReference type="InParanoid" id="A0A804NR13"/>
<evidence type="ECO:0000313" key="3">
    <source>
        <dbReference type="Proteomes" id="UP000007305"/>
    </source>
</evidence>
<sequence>MGRQPRAVRQGEAEEGAVDGGGGREARHLRYPCANAHCCPSSPVRVHAMHARPVDRSNNKTPCTTRHASTSRRRRRFSHPPPPPRRFDADDDVELCSLGGGVLEPRRGAVPTRGHGLGGVTRDSSVPDGGARGHGRVVGRRLLGAAAAVATAGLRLLGPCVPAAEEPERRRV</sequence>
<reference evidence="2" key="3">
    <citation type="submission" date="2021-05" db="UniProtKB">
        <authorList>
            <consortium name="EnsemblPlants"/>
        </authorList>
    </citation>
    <scope>IDENTIFICATION</scope>
    <source>
        <strain evidence="2">cv. B73</strain>
    </source>
</reference>
<feature type="region of interest" description="Disordered" evidence="1">
    <location>
        <begin position="104"/>
        <end position="133"/>
    </location>
</feature>
<reference evidence="3" key="1">
    <citation type="journal article" date="2009" name="Science">
        <title>The B73 maize genome: complexity, diversity, and dynamics.</title>
        <authorList>
            <person name="Schnable P.S."/>
            <person name="Ware D."/>
            <person name="Fulton R.S."/>
            <person name="Stein J.C."/>
            <person name="Wei F."/>
            <person name="Pasternak S."/>
            <person name="Liang C."/>
            <person name="Zhang J."/>
            <person name="Fulton L."/>
            <person name="Graves T.A."/>
            <person name="Minx P."/>
            <person name="Reily A.D."/>
            <person name="Courtney L."/>
            <person name="Kruchowski S.S."/>
            <person name="Tomlinson C."/>
            <person name="Strong C."/>
            <person name="Delehaunty K."/>
            <person name="Fronick C."/>
            <person name="Courtney B."/>
            <person name="Rock S.M."/>
            <person name="Belter E."/>
            <person name="Du F."/>
            <person name="Kim K."/>
            <person name="Abbott R.M."/>
            <person name="Cotton M."/>
            <person name="Levy A."/>
            <person name="Marchetto P."/>
            <person name="Ochoa K."/>
            <person name="Jackson S.M."/>
            <person name="Gillam B."/>
            <person name="Chen W."/>
            <person name="Yan L."/>
            <person name="Higginbotham J."/>
            <person name="Cardenas M."/>
            <person name="Waligorski J."/>
            <person name="Applebaum E."/>
            <person name="Phelps L."/>
            <person name="Falcone J."/>
            <person name="Kanchi K."/>
            <person name="Thane T."/>
            <person name="Scimone A."/>
            <person name="Thane N."/>
            <person name="Henke J."/>
            <person name="Wang T."/>
            <person name="Ruppert J."/>
            <person name="Shah N."/>
            <person name="Rotter K."/>
            <person name="Hodges J."/>
            <person name="Ingenthron E."/>
            <person name="Cordes M."/>
            <person name="Kohlberg S."/>
            <person name="Sgro J."/>
            <person name="Delgado B."/>
            <person name="Mead K."/>
            <person name="Chinwalla A."/>
            <person name="Leonard S."/>
            <person name="Crouse K."/>
            <person name="Collura K."/>
            <person name="Kudrna D."/>
            <person name="Currie J."/>
            <person name="He R."/>
            <person name="Angelova A."/>
            <person name="Rajasekar S."/>
            <person name="Mueller T."/>
            <person name="Lomeli R."/>
            <person name="Scara G."/>
            <person name="Ko A."/>
            <person name="Delaney K."/>
            <person name="Wissotski M."/>
            <person name="Lopez G."/>
            <person name="Campos D."/>
            <person name="Braidotti M."/>
            <person name="Ashley E."/>
            <person name="Golser W."/>
            <person name="Kim H."/>
            <person name="Lee S."/>
            <person name="Lin J."/>
            <person name="Dujmic Z."/>
            <person name="Kim W."/>
            <person name="Talag J."/>
            <person name="Zuccolo A."/>
            <person name="Fan C."/>
            <person name="Sebastian A."/>
            <person name="Kramer M."/>
            <person name="Spiegel L."/>
            <person name="Nascimento L."/>
            <person name="Zutavern T."/>
            <person name="Miller B."/>
            <person name="Ambroise C."/>
            <person name="Muller S."/>
            <person name="Spooner W."/>
            <person name="Narechania A."/>
            <person name="Ren L."/>
            <person name="Wei S."/>
            <person name="Kumari S."/>
            <person name="Faga B."/>
            <person name="Levy M.J."/>
            <person name="McMahan L."/>
            <person name="Van Buren P."/>
            <person name="Vaughn M.W."/>
            <person name="Ying K."/>
            <person name="Yeh C.-T."/>
            <person name="Emrich S.J."/>
            <person name="Jia Y."/>
            <person name="Kalyanaraman A."/>
            <person name="Hsia A.-P."/>
            <person name="Barbazuk W.B."/>
            <person name="Baucom R.S."/>
            <person name="Brutnell T.P."/>
            <person name="Carpita N.C."/>
            <person name="Chaparro C."/>
            <person name="Chia J.-M."/>
            <person name="Deragon J.-M."/>
            <person name="Estill J.C."/>
            <person name="Fu Y."/>
            <person name="Jeddeloh J.A."/>
            <person name="Han Y."/>
            <person name="Lee H."/>
            <person name="Li P."/>
            <person name="Lisch D.R."/>
            <person name="Liu S."/>
            <person name="Liu Z."/>
            <person name="Nagel D.H."/>
            <person name="McCann M.C."/>
            <person name="SanMiguel P."/>
            <person name="Myers A.M."/>
            <person name="Nettleton D."/>
            <person name="Nguyen J."/>
            <person name="Penning B.W."/>
            <person name="Ponnala L."/>
            <person name="Schneider K.L."/>
            <person name="Schwartz D.C."/>
            <person name="Sharma A."/>
            <person name="Soderlund C."/>
            <person name="Springer N.M."/>
            <person name="Sun Q."/>
            <person name="Wang H."/>
            <person name="Waterman M."/>
            <person name="Westerman R."/>
            <person name="Wolfgruber T.K."/>
            <person name="Yang L."/>
            <person name="Yu Y."/>
            <person name="Zhang L."/>
            <person name="Zhou S."/>
            <person name="Zhu Q."/>
            <person name="Bennetzen J.L."/>
            <person name="Dawe R.K."/>
            <person name="Jiang J."/>
            <person name="Jiang N."/>
            <person name="Presting G.G."/>
            <person name="Wessler S.R."/>
            <person name="Aluru S."/>
            <person name="Martienssen R.A."/>
            <person name="Clifton S.W."/>
            <person name="McCombie W.R."/>
            <person name="Wing R.A."/>
            <person name="Wilson R.K."/>
        </authorList>
    </citation>
    <scope>NUCLEOTIDE SEQUENCE [LARGE SCALE GENOMIC DNA]</scope>
    <source>
        <strain evidence="3">cv. B73</strain>
    </source>
</reference>
<feature type="region of interest" description="Disordered" evidence="1">
    <location>
        <begin position="1"/>
        <end position="24"/>
    </location>
</feature>
<evidence type="ECO:0000256" key="1">
    <source>
        <dbReference type="SAM" id="MobiDB-lite"/>
    </source>
</evidence>
<feature type="region of interest" description="Disordered" evidence="1">
    <location>
        <begin position="51"/>
        <end position="92"/>
    </location>
</feature>
<accession>A0A804NR13</accession>
<reference evidence="2" key="2">
    <citation type="submission" date="2019-07" db="EMBL/GenBank/DDBJ databases">
        <authorList>
            <person name="Seetharam A."/>
            <person name="Woodhouse M."/>
            <person name="Cannon E."/>
        </authorList>
    </citation>
    <scope>NUCLEOTIDE SEQUENCE [LARGE SCALE GENOMIC DNA]</scope>
    <source>
        <strain evidence="2">cv. B73</strain>
    </source>
</reference>
<evidence type="ECO:0000313" key="2">
    <source>
        <dbReference type="EnsemblPlants" id="Zm00001eb179350_P001"/>
    </source>
</evidence>
<feature type="compositionally biased region" description="Basic residues" evidence="1">
    <location>
        <begin position="69"/>
        <end position="78"/>
    </location>
</feature>
<dbReference type="Proteomes" id="UP000007305">
    <property type="component" value="Chromosome 4"/>
</dbReference>
<name>A0A804NR13_MAIZE</name>
<dbReference type="EnsemblPlants" id="Zm00001eb179350_T001">
    <property type="protein sequence ID" value="Zm00001eb179350_P001"/>
    <property type="gene ID" value="Zm00001eb179350"/>
</dbReference>